<name>A0A1M6DMR2_MALRU</name>
<evidence type="ECO:0000313" key="1">
    <source>
        <dbReference type="EMBL" id="SHI74485.1"/>
    </source>
</evidence>
<dbReference type="RefSeq" id="WP_161947618.1">
    <property type="nucleotide sequence ID" value="NZ_FQZT01000002.1"/>
</dbReference>
<keyword evidence="2" id="KW-1185">Reference proteome</keyword>
<dbReference type="PANTHER" id="PTHR30087:SF1">
    <property type="entry name" value="HYPOTHETICAL CYTOSOLIC PROTEIN"/>
    <property type="match status" value="1"/>
</dbReference>
<dbReference type="EMBL" id="FQZT01000002">
    <property type="protein sequence ID" value="SHI74485.1"/>
    <property type="molecule type" value="Genomic_DNA"/>
</dbReference>
<organism evidence="1 2">
    <name type="scientific">Malonomonas rubra DSM 5091</name>
    <dbReference type="NCBI Taxonomy" id="1122189"/>
    <lineage>
        <taxon>Bacteria</taxon>
        <taxon>Pseudomonadati</taxon>
        <taxon>Thermodesulfobacteriota</taxon>
        <taxon>Desulfuromonadia</taxon>
        <taxon>Desulfuromonadales</taxon>
        <taxon>Geopsychrobacteraceae</taxon>
        <taxon>Malonomonas</taxon>
    </lineage>
</organism>
<reference evidence="1 2" key="1">
    <citation type="submission" date="2016-11" db="EMBL/GenBank/DDBJ databases">
        <authorList>
            <person name="Jaros S."/>
            <person name="Januszkiewicz K."/>
            <person name="Wedrychowicz H."/>
        </authorList>
    </citation>
    <scope>NUCLEOTIDE SEQUENCE [LARGE SCALE GENOMIC DNA]</scope>
    <source>
        <strain evidence="1 2">DSM 5091</strain>
    </source>
</reference>
<evidence type="ECO:0000313" key="2">
    <source>
        <dbReference type="Proteomes" id="UP000184171"/>
    </source>
</evidence>
<sequence length="152" mass="16039">MAETIFVSSCLLGLPTRYDGTDNICPEVIAYLQQNNLIPIPVCPEQLAGLPTPRLKCWFRQGTGKDVLDGCGIICDEEAKDVTGAFAAAAEDSLKIAELTGCKKAILKQRSPSCGSARVHQNGQLVTGMGVTAAKLVAAGIEVLSEEDFAAK</sequence>
<dbReference type="InterPro" id="IPR007553">
    <property type="entry name" value="2-thiour_desulf"/>
</dbReference>
<accession>A0A1M6DMR2</accession>
<dbReference type="AlphaFoldDB" id="A0A1M6DMR2"/>
<dbReference type="STRING" id="1122189.SAMN02745165_00740"/>
<dbReference type="Pfam" id="PF04463">
    <property type="entry name" value="2-thiour_desulf"/>
    <property type="match status" value="1"/>
</dbReference>
<dbReference type="PANTHER" id="PTHR30087">
    <property type="entry name" value="INNER MEMBRANE PROTEIN"/>
    <property type="match status" value="1"/>
</dbReference>
<dbReference type="OrthoDB" id="495783at2"/>
<protein>
    <submittedName>
        <fullName evidence="1">Uncharacterized conserved protein YbbK, DUF523 family</fullName>
    </submittedName>
</protein>
<dbReference type="Proteomes" id="UP000184171">
    <property type="component" value="Unassembled WGS sequence"/>
</dbReference>
<proteinExistence type="predicted"/>
<gene>
    <name evidence="1" type="ORF">SAMN02745165_00740</name>
</gene>